<gene>
    <name evidence="3" type="ORF">H1R19_07370</name>
</gene>
<name>A0A7D7RSB4_9ACTN</name>
<dbReference type="InterPro" id="IPR000073">
    <property type="entry name" value="AB_hydrolase_1"/>
</dbReference>
<dbReference type="SUPFAM" id="SSF53474">
    <property type="entry name" value="alpha/beta-Hydrolases"/>
    <property type="match status" value="1"/>
</dbReference>
<dbReference type="InterPro" id="IPR029058">
    <property type="entry name" value="AB_hydrolase_fold"/>
</dbReference>
<dbReference type="Proteomes" id="UP000515663">
    <property type="component" value="Chromosome"/>
</dbReference>
<dbReference type="EMBL" id="CP059491">
    <property type="protein sequence ID" value="QMT02933.1"/>
    <property type="molecule type" value="Genomic_DNA"/>
</dbReference>
<dbReference type="GO" id="GO:0016787">
    <property type="term" value="F:hydrolase activity"/>
    <property type="evidence" value="ECO:0007669"/>
    <property type="project" value="UniProtKB-KW"/>
</dbReference>
<dbReference type="KEGG" id="gji:H1R19_07370"/>
<evidence type="ECO:0000259" key="2">
    <source>
        <dbReference type="Pfam" id="PF00561"/>
    </source>
</evidence>
<keyword evidence="4" id="KW-1185">Reference proteome</keyword>
<keyword evidence="3" id="KW-0378">Hydrolase</keyword>
<evidence type="ECO:0000313" key="4">
    <source>
        <dbReference type="Proteomes" id="UP000515663"/>
    </source>
</evidence>
<dbReference type="AlphaFoldDB" id="A0A7D7RSB4"/>
<dbReference type="RefSeq" id="WP_219851103.1">
    <property type="nucleotide sequence ID" value="NZ_CP059491.1"/>
</dbReference>
<feature type="region of interest" description="Disordered" evidence="1">
    <location>
        <begin position="1"/>
        <end position="26"/>
    </location>
</feature>
<dbReference type="PANTHER" id="PTHR43329">
    <property type="entry name" value="EPOXIDE HYDROLASE"/>
    <property type="match status" value="1"/>
</dbReference>
<accession>A0A7D7RSB4</accession>
<organism evidence="3 4">
    <name type="scientific">Gordonia jinghuaiqii</name>
    <dbReference type="NCBI Taxonomy" id="2758710"/>
    <lineage>
        <taxon>Bacteria</taxon>
        <taxon>Bacillati</taxon>
        <taxon>Actinomycetota</taxon>
        <taxon>Actinomycetes</taxon>
        <taxon>Mycobacteriales</taxon>
        <taxon>Gordoniaceae</taxon>
        <taxon>Gordonia</taxon>
    </lineage>
</organism>
<reference evidence="4" key="1">
    <citation type="submission" date="2020-07" db="EMBL/GenBank/DDBJ databases">
        <title>novel species isolated from the respiratory tract of Marmot.</title>
        <authorList>
            <person name="Zhang G."/>
        </authorList>
    </citation>
    <scope>NUCLEOTIDE SEQUENCE [LARGE SCALE GENOMIC DNA]</scope>
    <source>
        <strain evidence="4">686</strain>
    </source>
</reference>
<proteinExistence type="predicted"/>
<feature type="domain" description="AB hydrolase-1" evidence="2">
    <location>
        <begin position="49"/>
        <end position="174"/>
    </location>
</feature>
<sequence length="329" mass="35761">MNSSPPHESPTLIANNAARPGDPTRFADATDGVKLAIYEYGDSDRPTALFVHGFPDDHRVWEPAIALAAGDFHVVTYDVRGTGASGQPTVRAGYAMPQLRDDLAAVISLTSPDAPVHLIAHDWGSIQGWSAATDPAFVDTLASFTSISGPSLDMAGAWIRRGRRHPGNLVRQLADSWYIFAFQLPFLPEMLVRRGVVEKLVARSESIGVPADVQPPAGRRSRRDAINGIELYRANFRRLLSPRPARAVCPVQVIAPRDDAHVTVPLGLEAPKPFTDTLRTHEIPGNHWVVEQNPALIVGLVTEFISTTGFISTTEFTSTGEQHQDGDRA</sequence>
<protein>
    <submittedName>
        <fullName evidence="3">Alpha/beta fold hydrolase</fullName>
    </submittedName>
</protein>
<evidence type="ECO:0000256" key="1">
    <source>
        <dbReference type="SAM" id="MobiDB-lite"/>
    </source>
</evidence>
<dbReference type="Gene3D" id="3.40.50.1820">
    <property type="entry name" value="alpha/beta hydrolase"/>
    <property type="match status" value="1"/>
</dbReference>
<evidence type="ECO:0000313" key="3">
    <source>
        <dbReference type="EMBL" id="QMT02933.1"/>
    </source>
</evidence>
<dbReference type="Pfam" id="PF00561">
    <property type="entry name" value="Abhydrolase_1"/>
    <property type="match status" value="1"/>
</dbReference>